<dbReference type="InterPro" id="IPR007531">
    <property type="entry name" value="Dysbindin"/>
</dbReference>
<accession>A0A8C3AB56</accession>
<evidence type="ECO:0000313" key="2">
    <source>
        <dbReference type="Ensembl" id="ENSCLMP00005038973.1"/>
    </source>
</evidence>
<protein>
    <submittedName>
        <fullName evidence="2">Uncharacterized protein</fullName>
    </submittedName>
</protein>
<dbReference type="AlphaFoldDB" id="A0A8C3AB56"/>
<dbReference type="PANTHER" id="PTHR16294:SF7">
    <property type="entry name" value="DYSBINDIN DOMAIN-CONTAINING PROTEIN 2"/>
    <property type="match status" value="1"/>
</dbReference>
<reference evidence="2" key="2">
    <citation type="submission" date="2025-09" db="UniProtKB">
        <authorList>
            <consortium name="Ensembl"/>
        </authorList>
    </citation>
    <scope>IDENTIFICATION</scope>
</reference>
<dbReference type="Pfam" id="PF04440">
    <property type="entry name" value="Dysbindin"/>
    <property type="match status" value="1"/>
</dbReference>
<dbReference type="Ensembl" id="ENSCLMT00005040448.1">
    <property type="protein sequence ID" value="ENSCLMP00005038973.1"/>
    <property type="gene ID" value="ENSCLMG00005018440.1"/>
</dbReference>
<dbReference type="Proteomes" id="UP000694565">
    <property type="component" value="Unplaced"/>
</dbReference>
<sequence length="185" mass="20438">MGPYGLSDKINLVKDPAPRCGCSTASLKLRERQRFFEEVFQHDVDATCPRPPIGSISSMEVNEALDVFFSSEGEEGVLTSPLPGMETRNTAEGCEKALRGYTPNGILYLTHRSKETTTTTRSSVMDSFDTSLEVSMPSPFLVIAPADSTDAGGRYNPEPLGQCFSLHLVVQFLRNQHEQTVTCWR</sequence>
<reference evidence="2" key="1">
    <citation type="submission" date="2025-08" db="UniProtKB">
        <authorList>
            <consortium name="Ensembl"/>
        </authorList>
    </citation>
    <scope>IDENTIFICATION</scope>
</reference>
<evidence type="ECO:0000313" key="3">
    <source>
        <dbReference type="Proteomes" id="UP000694565"/>
    </source>
</evidence>
<name>A0A8C3AB56_CYCLU</name>
<organism evidence="2 3">
    <name type="scientific">Cyclopterus lumpus</name>
    <name type="common">Lumpsucker</name>
    <dbReference type="NCBI Taxonomy" id="8103"/>
    <lineage>
        <taxon>Eukaryota</taxon>
        <taxon>Metazoa</taxon>
        <taxon>Chordata</taxon>
        <taxon>Craniata</taxon>
        <taxon>Vertebrata</taxon>
        <taxon>Euteleostomi</taxon>
        <taxon>Actinopterygii</taxon>
        <taxon>Neopterygii</taxon>
        <taxon>Teleostei</taxon>
        <taxon>Neoteleostei</taxon>
        <taxon>Acanthomorphata</taxon>
        <taxon>Eupercaria</taxon>
        <taxon>Perciformes</taxon>
        <taxon>Cottioidei</taxon>
        <taxon>Cottales</taxon>
        <taxon>Cyclopteridae</taxon>
        <taxon>Cyclopterus</taxon>
    </lineage>
</organism>
<keyword evidence="3" id="KW-1185">Reference proteome</keyword>
<evidence type="ECO:0000256" key="1">
    <source>
        <dbReference type="ARBA" id="ARBA00008686"/>
    </source>
</evidence>
<comment type="similarity">
    <text evidence="1">Belongs to the dysbindin family.</text>
</comment>
<dbReference type="GO" id="GO:0005737">
    <property type="term" value="C:cytoplasm"/>
    <property type="evidence" value="ECO:0007669"/>
    <property type="project" value="InterPro"/>
</dbReference>
<dbReference type="PANTHER" id="PTHR16294">
    <property type="entry name" value="DYSTROBREVIN BINDING PROTEIN 1 DYSBINDIN"/>
    <property type="match status" value="1"/>
</dbReference>
<proteinExistence type="inferred from homology"/>